<gene>
    <name evidence="1" type="primary">arsD</name>
    <name evidence="1" type="ORF">Mal48_22690</name>
</gene>
<dbReference type="RefSeq" id="WP_145198710.1">
    <property type="nucleotide sequence ID" value="NZ_CP036267.1"/>
</dbReference>
<dbReference type="AlphaFoldDB" id="A0A517QN70"/>
<dbReference type="NCBIfam" id="NF033727">
    <property type="entry name" value="chaperon_ArsD"/>
    <property type="match status" value="1"/>
</dbReference>
<reference evidence="1 2" key="1">
    <citation type="submission" date="2019-02" db="EMBL/GenBank/DDBJ databases">
        <title>Deep-cultivation of Planctomycetes and their phenomic and genomic characterization uncovers novel biology.</title>
        <authorList>
            <person name="Wiegand S."/>
            <person name="Jogler M."/>
            <person name="Boedeker C."/>
            <person name="Pinto D."/>
            <person name="Vollmers J."/>
            <person name="Rivas-Marin E."/>
            <person name="Kohn T."/>
            <person name="Peeters S.H."/>
            <person name="Heuer A."/>
            <person name="Rast P."/>
            <person name="Oberbeckmann S."/>
            <person name="Bunk B."/>
            <person name="Jeske O."/>
            <person name="Meyerdierks A."/>
            <person name="Storesund J.E."/>
            <person name="Kallscheuer N."/>
            <person name="Luecker S."/>
            <person name="Lage O.M."/>
            <person name="Pohl T."/>
            <person name="Merkel B.J."/>
            <person name="Hornburger P."/>
            <person name="Mueller R.-W."/>
            <person name="Bruemmer F."/>
            <person name="Labrenz M."/>
            <person name="Spormann A.M."/>
            <person name="Op den Camp H."/>
            <person name="Overmann J."/>
            <person name="Amann R."/>
            <person name="Jetten M.S.M."/>
            <person name="Mascher T."/>
            <person name="Medema M.H."/>
            <person name="Devos D.P."/>
            <person name="Kaster A.-K."/>
            <person name="Ovreas L."/>
            <person name="Rohde M."/>
            <person name="Galperin M.Y."/>
            <person name="Jogler C."/>
        </authorList>
    </citation>
    <scope>NUCLEOTIDE SEQUENCE [LARGE SCALE GENOMIC DNA]</scope>
    <source>
        <strain evidence="1 2">Mal48</strain>
    </source>
</reference>
<dbReference type="Gene3D" id="3.40.30.10">
    <property type="entry name" value="Glutaredoxin"/>
    <property type="match status" value="1"/>
</dbReference>
<dbReference type="GO" id="GO:0046685">
    <property type="term" value="P:response to arsenic-containing substance"/>
    <property type="evidence" value="ECO:0007669"/>
    <property type="project" value="InterPro"/>
</dbReference>
<name>A0A517QN70_9PLAN</name>
<keyword evidence="2" id="KW-1185">Reference proteome</keyword>
<dbReference type="GO" id="GO:0045892">
    <property type="term" value="P:negative regulation of DNA-templated transcription"/>
    <property type="evidence" value="ECO:0007669"/>
    <property type="project" value="InterPro"/>
</dbReference>
<dbReference type="Pfam" id="PF06953">
    <property type="entry name" value="ArsD"/>
    <property type="match status" value="1"/>
</dbReference>
<dbReference type="KEGG" id="tpol:Mal48_22690"/>
<dbReference type="Proteomes" id="UP000315724">
    <property type="component" value="Chromosome"/>
</dbReference>
<dbReference type="EMBL" id="CP036267">
    <property type="protein sequence ID" value="QDT33017.1"/>
    <property type="molecule type" value="Genomic_DNA"/>
</dbReference>
<dbReference type="OrthoDB" id="9801358at2"/>
<organism evidence="1 2">
    <name type="scientific">Thalassoglobus polymorphus</name>
    <dbReference type="NCBI Taxonomy" id="2527994"/>
    <lineage>
        <taxon>Bacteria</taxon>
        <taxon>Pseudomonadati</taxon>
        <taxon>Planctomycetota</taxon>
        <taxon>Planctomycetia</taxon>
        <taxon>Planctomycetales</taxon>
        <taxon>Planctomycetaceae</taxon>
        <taxon>Thalassoglobus</taxon>
    </lineage>
</organism>
<dbReference type="InterPro" id="IPR010712">
    <property type="entry name" value="Arsenical-R_ArsD"/>
</dbReference>
<sequence length="124" mass="13350">MSKIQIYDPAMCCSSGVCGPQVDPVLPRFASDLEWLKSKGHQVERFNLGQQPAEYASNPTVQQLLQAEGVDCLPLVLVDGRVMSRSEYPTRENLALWTGTQLKASALPVVSDEAGDCCGSSGCC</sequence>
<evidence type="ECO:0000313" key="2">
    <source>
        <dbReference type="Proteomes" id="UP000315724"/>
    </source>
</evidence>
<protein>
    <submittedName>
        <fullName evidence="1">Arsenical resistance operon trans-acting repressor ArsD</fullName>
    </submittedName>
</protein>
<accession>A0A517QN70</accession>
<evidence type="ECO:0000313" key="1">
    <source>
        <dbReference type="EMBL" id="QDT33017.1"/>
    </source>
</evidence>
<proteinExistence type="predicted"/>
<dbReference type="GO" id="GO:0003677">
    <property type="term" value="F:DNA binding"/>
    <property type="evidence" value="ECO:0007669"/>
    <property type="project" value="InterPro"/>
</dbReference>